<comment type="similarity">
    <text evidence="2">Belongs to the EccE family.</text>
</comment>
<dbReference type="InterPro" id="IPR021368">
    <property type="entry name" value="T7SS_EccE"/>
</dbReference>
<comment type="subcellular location">
    <subcellularLocation>
        <location evidence="1">Cell membrane</location>
    </subcellularLocation>
</comment>
<reference evidence="9" key="1">
    <citation type="submission" date="2016-06" db="EMBL/GenBank/DDBJ databases">
        <authorList>
            <person name="Kjaerup R.B."/>
            <person name="Dalgaard T.S."/>
            <person name="Juul-Madsen H.R."/>
        </authorList>
    </citation>
    <scope>NUCLEOTIDE SEQUENCE [LARGE SCALE GENOMIC DNA]</scope>
    <source>
        <strain evidence="9">852014-51077_SCH5608930-a</strain>
    </source>
</reference>
<evidence type="ECO:0000256" key="2">
    <source>
        <dbReference type="ARBA" id="ARBA00007759"/>
    </source>
</evidence>
<evidence type="ECO:0000259" key="8">
    <source>
        <dbReference type="Pfam" id="PF11203"/>
    </source>
</evidence>
<evidence type="ECO:0000313" key="9">
    <source>
        <dbReference type="EMBL" id="OBG10871.1"/>
    </source>
</evidence>
<keyword evidence="5 7" id="KW-1133">Transmembrane helix</keyword>
<feature type="transmembrane region" description="Helical" evidence="7">
    <location>
        <begin position="16"/>
        <end position="49"/>
    </location>
</feature>
<proteinExistence type="inferred from homology"/>
<evidence type="ECO:0000256" key="4">
    <source>
        <dbReference type="ARBA" id="ARBA00022692"/>
    </source>
</evidence>
<keyword evidence="6 7" id="KW-0472">Membrane</keyword>
<sequence length="427" mass="45672">MLVAISHLPDGRPATVVWWLGVTAAATVTIAAALTYHGVTVIPALAKWLWSWFRYWRQSAAATQPASIPGSLPGIDHWRRFGHGVVGMRELRGQLVAAIAVNDAADMSPGGGQWPTGSPATLPVPAVAAALRQFDVRLDAIDIVSVRKRNPTERTGPPAPHNVDGHPTGGQSGTWLVLRMDTQHNVAAIAARDSVASTLAAAVERLTGDLNARRCTARPVAGDEFARVDAAVRAGLQRTPIRPGLCNLRHLDKYVTSFWVAPRRITSGNLNMLCRQDTDATVMTVRLTATAGRAEVSAWVRYHSSEPLGKDFWTAAGLSRLMGHQLAAVRASLPTPMRRPALVVPSRELPDQDQLAVRVGAVEAELAAVTRRPSPGLSDVAWHAKAIGACRGAAVRVAGLLGHGIRRRHDGLPARPEEKSPLSLVAK</sequence>
<dbReference type="NCBIfam" id="TIGR03923">
    <property type="entry name" value="T7SS_EccE"/>
    <property type="match status" value="1"/>
</dbReference>
<name>A0A1A2E7A4_MYCSD</name>
<evidence type="ECO:0000256" key="6">
    <source>
        <dbReference type="ARBA" id="ARBA00023136"/>
    </source>
</evidence>
<evidence type="ECO:0000256" key="1">
    <source>
        <dbReference type="ARBA" id="ARBA00004236"/>
    </source>
</evidence>
<dbReference type="Pfam" id="PF11203">
    <property type="entry name" value="EccE"/>
    <property type="match status" value="1"/>
</dbReference>
<dbReference type="EMBL" id="LZIN01000003">
    <property type="protein sequence ID" value="OBG10871.1"/>
    <property type="molecule type" value="Genomic_DNA"/>
</dbReference>
<dbReference type="AlphaFoldDB" id="A0A1A2E7A4"/>
<feature type="domain" description="Type VII secretion system protein EccE" evidence="8">
    <location>
        <begin position="173"/>
        <end position="260"/>
    </location>
</feature>
<evidence type="ECO:0000256" key="7">
    <source>
        <dbReference type="SAM" id="Phobius"/>
    </source>
</evidence>
<dbReference type="GO" id="GO:0005886">
    <property type="term" value="C:plasma membrane"/>
    <property type="evidence" value="ECO:0007669"/>
    <property type="project" value="UniProtKB-SubCell"/>
</dbReference>
<dbReference type="Proteomes" id="UP000093985">
    <property type="component" value="Unassembled WGS sequence"/>
</dbReference>
<gene>
    <name evidence="9" type="ORF">A5771_19835</name>
</gene>
<accession>A0A1A2E7A4</accession>
<protein>
    <submittedName>
        <fullName evidence="9">Type VII secretion protein EccE</fullName>
    </submittedName>
</protein>
<comment type="caution">
    <text evidence="9">The sequence shown here is derived from an EMBL/GenBank/DDBJ whole genome shotgun (WGS) entry which is preliminary data.</text>
</comment>
<organism evidence="9">
    <name type="scientific">Mycolicibacter sinensis (strain JDM601)</name>
    <name type="common">Mycobacterium sinense</name>
    <dbReference type="NCBI Taxonomy" id="875328"/>
    <lineage>
        <taxon>Bacteria</taxon>
        <taxon>Bacillati</taxon>
        <taxon>Actinomycetota</taxon>
        <taxon>Actinomycetes</taxon>
        <taxon>Mycobacteriales</taxon>
        <taxon>Mycobacteriaceae</taxon>
        <taxon>Mycolicibacter</taxon>
    </lineage>
</organism>
<evidence type="ECO:0000256" key="5">
    <source>
        <dbReference type="ARBA" id="ARBA00022989"/>
    </source>
</evidence>
<keyword evidence="4 7" id="KW-0812">Transmembrane</keyword>
<evidence type="ECO:0000256" key="3">
    <source>
        <dbReference type="ARBA" id="ARBA00022475"/>
    </source>
</evidence>
<keyword evidence="3" id="KW-1003">Cell membrane</keyword>
<dbReference type="InterPro" id="IPR050051">
    <property type="entry name" value="EccE_dom"/>
</dbReference>